<organism evidence="11 12">
    <name type="scientific">Proteus phage Stubb</name>
    <dbReference type="NCBI Taxonomy" id="2315597"/>
    <lineage>
        <taxon>Viruses</taxon>
        <taxon>Duplodnaviria</taxon>
        <taxon>Heunggongvirae</taxon>
        <taxon>Uroviricota</taxon>
        <taxon>Caudoviricetes</taxon>
        <taxon>Demerecviridae</taxon>
        <taxon>Novosibvirus</taxon>
        <taxon>Novosibvirus stubb</taxon>
    </lineage>
</organism>
<dbReference type="Pfam" id="PF00317">
    <property type="entry name" value="Ribonuc_red_lgN"/>
    <property type="match status" value="1"/>
</dbReference>
<sequence length="786" mass="88902">MDLTRFLKPEQPQTQLYNIKNVRKRDGSIEEFDGSKLLGWASWACKGKEDLYSRLVKMVLRTEAREYIYTDELQDMLISAADSLIVSEPEYDDVAKQLLLAKMRKQVFQSDRFQPPGLRQWADYLAEAGAWQKITWFTDSEWDQLEEAINHSRDEDFTYGGLKQFFDKYARRNVELEEIYETPQFMYMGMAMAMGQTDDWSIEQIIALYDAFSTFKINVPTPPMIGLRSGDNGFASCCLVEAGDTLDSLDASEHVVFKMVAARAGIGHKLTTRSVADPVRNGSFYHMGKIPYLRHAFASCASNTQQSRGGSMNTNIAMFDPEVMSILSGKSQRSDAESRLDKIDYTLQVNGFLLERALKKQDITLMSYLYAPEVYEAFYSKDLSTFVKAYEAAEKRLSTKTRRTRDGHSVPLCPTISAMEVLNHALKIRMEVGRVYLQFVDNTNAHSNFDEPITMTNLCVEINQPTYWFEHIMDLYNTNEDIKPGEQGEVSLCNLAGITLGKVRTLEEWESVCYLVLKFVDTIIDIQDYAFPQMAITAKKRRNVGIGVMNAAGAMAELGLQYVGEEARNWLHREMEKHAYFLHKASVRLAKERGAADWFKYTLPAKGVLVIDTYKKTVDELVSVGLELDWEELRSDILKYGMRNSVLSAQMPGESSSVVTGSTNSLDPIRALVTVKGSGTSKVKCVAPGATDITISKNYITAFNVPKEEWVKFNAVAQKFFNQAMSFNEYYRFSDYPDGKIPMAAVLKNVLLAYKYGLKSIYYAWFDDDNGGSVHQQGCSSGGCSI</sequence>
<dbReference type="PANTHER" id="PTHR11573">
    <property type="entry name" value="RIBONUCLEOSIDE-DIPHOSPHATE REDUCTASE LARGE CHAIN"/>
    <property type="match status" value="1"/>
</dbReference>
<evidence type="ECO:0000256" key="3">
    <source>
        <dbReference type="ARBA" id="ARBA00022533"/>
    </source>
</evidence>
<evidence type="ECO:0000256" key="5">
    <source>
        <dbReference type="ARBA" id="ARBA00022840"/>
    </source>
</evidence>
<evidence type="ECO:0000256" key="4">
    <source>
        <dbReference type="ARBA" id="ARBA00022741"/>
    </source>
</evidence>
<comment type="catalytic activity">
    <reaction evidence="9">
        <text>a 2'-deoxyribonucleoside 5'-diphosphate + [thioredoxin]-disulfide + H2O = a ribonucleoside 5'-diphosphate + [thioredoxin]-dithiol</text>
        <dbReference type="Rhea" id="RHEA:23252"/>
        <dbReference type="Rhea" id="RHEA-COMP:10698"/>
        <dbReference type="Rhea" id="RHEA-COMP:10700"/>
        <dbReference type="ChEBI" id="CHEBI:15377"/>
        <dbReference type="ChEBI" id="CHEBI:29950"/>
        <dbReference type="ChEBI" id="CHEBI:50058"/>
        <dbReference type="ChEBI" id="CHEBI:57930"/>
        <dbReference type="ChEBI" id="CHEBI:73316"/>
        <dbReference type="EC" id="1.17.4.1"/>
    </reaction>
</comment>
<dbReference type="PROSITE" id="PS51161">
    <property type="entry name" value="ATP_CONE"/>
    <property type="match status" value="1"/>
</dbReference>
<dbReference type="UniPathway" id="UPA00326"/>
<gene>
    <name evidence="11" type="ORF">CPT_Stubb_118</name>
</gene>
<evidence type="ECO:0000256" key="2">
    <source>
        <dbReference type="ARBA" id="ARBA00012274"/>
    </source>
</evidence>
<feature type="domain" description="ATP-cone" evidence="10">
    <location>
        <begin position="20"/>
        <end position="109"/>
    </location>
</feature>
<dbReference type="SUPFAM" id="SSF48168">
    <property type="entry name" value="R1 subunit of ribonucleotide reductase, N-terminal domain"/>
    <property type="match status" value="1"/>
</dbReference>
<dbReference type="Pfam" id="PF02867">
    <property type="entry name" value="Ribonuc_red_lgC"/>
    <property type="match status" value="1"/>
</dbReference>
<evidence type="ECO:0000256" key="7">
    <source>
        <dbReference type="ARBA" id="ARBA00023116"/>
    </source>
</evidence>
<dbReference type="InterPro" id="IPR039718">
    <property type="entry name" value="Rrm1"/>
</dbReference>
<dbReference type="PRINTS" id="PR01183">
    <property type="entry name" value="RIBORDTASEM1"/>
</dbReference>
<dbReference type="PROSITE" id="PS00089">
    <property type="entry name" value="RIBORED_LARGE"/>
    <property type="match status" value="1"/>
</dbReference>
<dbReference type="SUPFAM" id="SSF51998">
    <property type="entry name" value="PFL-like glycyl radical enzymes"/>
    <property type="match status" value="1"/>
</dbReference>
<keyword evidence="7 9" id="KW-0215">Deoxyribonucleotide synthesis</keyword>
<dbReference type="NCBIfam" id="TIGR02506">
    <property type="entry name" value="NrdE_NrdA"/>
    <property type="match status" value="1"/>
</dbReference>
<evidence type="ECO:0000256" key="1">
    <source>
        <dbReference type="ARBA" id="ARBA00010406"/>
    </source>
</evidence>
<dbReference type="InterPro" id="IPR008926">
    <property type="entry name" value="RNR_R1-su_N"/>
</dbReference>
<evidence type="ECO:0000256" key="9">
    <source>
        <dbReference type="RuleBase" id="RU003410"/>
    </source>
</evidence>
<evidence type="ECO:0000313" key="12">
    <source>
        <dbReference type="Proteomes" id="UP000269143"/>
    </source>
</evidence>
<dbReference type="GO" id="GO:0005524">
    <property type="term" value="F:ATP binding"/>
    <property type="evidence" value="ECO:0007669"/>
    <property type="project" value="UniProtKB-UniRule"/>
</dbReference>
<dbReference type="Pfam" id="PF03477">
    <property type="entry name" value="ATP-cone"/>
    <property type="match status" value="1"/>
</dbReference>
<keyword evidence="12" id="KW-1185">Reference proteome</keyword>
<name>A0A3B8DJ75_9CAUD</name>
<dbReference type="InterPro" id="IPR005144">
    <property type="entry name" value="ATP-cone_dom"/>
</dbReference>
<evidence type="ECO:0000259" key="10">
    <source>
        <dbReference type="PROSITE" id="PS51161"/>
    </source>
</evidence>
<dbReference type="Gene3D" id="3.20.70.20">
    <property type="match status" value="1"/>
</dbReference>
<dbReference type="PANTHER" id="PTHR11573:SF6">
    <property type="entry name" value="RIBONUCLEOSIDE-DIPHOSPHATE REDUCTASE LARGE SUBUNIT"/>
    <property type="match status" value="1"/>
</dbReference>
<dbReference type="GO" id="GO:0004748">
    <property type="term" value="F:ribonucleoside-diphosphate reductase activity, thioredoxin disulfide as acceptor"/>
    <property type="evidence" value="ECO:0007669"/>
    <property type="project" value="UniProtKB-EC"/>
</dbReference>
<dbReference type="GO" id="GO:0009263">
    <property type="term" value="P:deoxyribonucleotide biosynthetic process"/>
    <property type="evidence" value="ECO:0007669"/>
    <property type="project" value="UniProtKB-KW"/>
</dbReference>
<proteinExistence type="inferred from homology"/>
<dbReference type="InterPro" id="IPR013509">
    <property type="entry name" value="RNR_lsu_N"/>
</dbReference>
<keyword evidence="6 9" id="KW-0560">Oxidoreductase</keyword>
<reference evidence="12" key="1">
    <citation type="submission" date="2018-09" db="EMBL/GenBank/DDBJ databases">
        <title>Complete genome of Proteus mirabilis phage Stubb.</title>
        <authorList>
            <person name="Bourgeois T.A."/>
            <person name="Lessor L."/>
            <person name="O'Leary C.J."/>
            <person name="Liu M."/>
        </authorList>
    </citation>
    <scope>NUCLEOTIDE SEQUENCE [LARGE SCALE GENOMIC DNA]</scope>
</reference>
<accession>A0A3B8DJ75</accession>
<evidence type="ECO:0000256" key="8">
    <source>
        <dbReference type="PROSITE-ProRule" id="PRU00492"/>
    </source>
</evidence>
<dbReference type="InterPro" id="IPR000788">
    <property type="entry name" value="RNR_lg_C"/>
</dbReference>
<dbReference type="EC" id="1.17.4.1" evidence="2 9"/>
<dbReference type="Proteomes" id="UP000269143">
    <property type="component" value="Segment"/>
</dbReference>
<comment type="similarity">
    <text evidence="1 9">Belongs to the ribonucleoside diphosphate reductase large chain family.</text>
</comment>
<dbReference type="EMBL" id="MH830339">
    <property type="protein sequence ID" value="AYJ73234.1"/>
    <property type="molecule type" value="Genomic_DNA"/>
</dbReference>
<protein>
    <recommendedName>
        <fullName evidence="2 9">Ribonucleoside-diphosphate reductase</fullName>
        <ecNumber evidence="2 9">1.17.4.1</ecNumber>
    </recommendedName>
</protein>
<dbReference type="InterPro" id="IPR013346">
    <property type="entry name" value="NrdE_NrdA_C"/>
</dbReference>
<comment type="function">
    <text evidence="9">Provides the precursors necessary for DNA synthesis. Catalyzes the biosynthesis of deoxyribonucleotides from the corresponding ribonucleotides.</text>
</comment>
<evidence type="ECO:0000313" key="11">
    <source>
        <dbReference type="EMBL" id="AYJ73234.1"/>
    </source>
</evidence>
<keyword evidence="4 8" id="KW-0547">Nucleotide-binding</keyword>
<keyword evidence="3" id="KW-0021">Allosteric enzyme</keyword>
<dbReference type="Gene3D" id="1.10.1650.20">
    <property type="match status" value="1"/>
</dbReference>
<keyword evidence="5 8" id="KW-0067">ATP-binding</keyword>
<evidence type="ECO:0000256" key="6">
    <source>
        <dbReference type="ARBA" id="ARBA00023002"/>
    </source>
</evidence>